<dbReference type="InterPro" id="IPR035595">
    <property type="entry name" value="UDP_glycos_trans_CS"/>
</dbReference>
<proteinExistence type="inferred from homology"/>
<dbReference type="PROSITE" id="PS00375">
    <property type="entry name" value="UDPGT"/>
    <property type="match status" value="1"/>
</dbReference>
<dbReference type="SUPFAM" id="SSF53756">
    <property type="entry name" value="UDP-Glycosyltransferase/glycogen phosphorylase"/>
    <property type="match status" value="1"/>
</dbReference>
<evidence type="ECO:0000256" key="1">
    <source>
        <dbReference type="ARBA" id="ARBA00009995"/>
    </source>
</evidence>
<evidence type="ECO:0000256" key="4">
    <source>
        <dbReference type="RuleBase" id="RU003718"/>
    </source>
</evidence>
<dbReference type="Proteomes" id="UP001279734">
    <property type="component" value="Unassembled WGS sequence"/>
</dbReference>
<dbReference type="Pfam" id="PF00201">
    <property type="entry name" value="UDPGT"/>
    <property type="match status" value="1"/>
</dbReference>
<dbReference type="EMBL" id="BSYO01000007">
    <property type="protein sequence ID" value="GMH07166.1"/>
    <property type="molecule type" value="Genomic_DNA"/>
</dbReference>
<dbReference type="AlphaFoldDB" id="A0AAD3SA43"/>
<dbReference type="GO" id="GO:0120514">
    <property type="term" value="F:2-hydroxyflavanone C-glucosyltransferase activity"/>
    <property type="evidence" value="ECO:0007669"/>
    <property type="project" value="UniProtKB-EC"/>
</dbReference>
<evidence type="ECO:0000256" key="3">
    <source>
        <dbReference type="ARBA" id="ARBA00051296"/>
    </source>
</evidence>
<name>A0AAD3SA43_NEPGR</name>
<organism evidence="6 7">
    <name type="scientific">Nepenthes gracilis</name>
    <name type="common">Slender pitcher plant</name>
    <dbReference type="NCBI Taxonomy" id="150966"/>
    <lineage>
        <taxon>Eukaryota</taxon>
        <taxon>Viridiplantae</taxon>
        <taxon>Streptophyta</taxon>
        <taxon>Embryophyta</taxon>
        <taxon>Tracheophyta</taxon>
        <taxon>Spermatophyta</taxon>
        <taxon>Magnoliopsida</taxon>
        <taxon>eudicotyledons</taxon>
        <taxon>Gunneridae</taxon>
        <taxon>Pentapetalae</taxon>
        <taxon>Caryophyllales</taxon>
        <taxon>Nepenthaceae</taxon>
        <taxon>Nepenthes</taxon>
    </lineage>
</organism>
<dbReference type="EC" id="2.4.1.-" evidence="5"/>
<gene>
    <name evidence="6" type="ORF">Nepgr_009006</name>
</gene>
<dbReference type="GO" id="GO:0035251">
    <property type="term" value="F:UDP-glucosyltransferase activity"/>
    <property type="evidence" value="ECO:0007669"/>
    <property type="project" value="TreeGrafter"/>
</dbReference>
<keyword evidence="2 4" id="KW-0808">Transferase</keyword>
<accession>A0AAD3SA43</accession>
<evidence type="ECO:0000256" key="5">
    <source>
        <dbReference type="RuleBase" id="RU362057"/>
    </source>
</evidence>
<evidence type="ECO:0000256" key="2">
    <source>
        <dbReference type="ARBA" id="ARBA00022679"/>
    </source>
</evidence>
<keyword evidence="4" id="KW-0328">Glycosyltransferase</keyword>
<evidence type="ECO:0000313" key="6">
    <source>
        <dbReference type="EMBL" id="GMH07166.1"/>
    </source>
</evidence>
<dbReference type="FunFam" id="3.40.50.2000:FF:000060">
    <property type="entry name" value="Glycosyltransferase"/>
    <property type="match status" value="1"/>
</dbReference>
<dbReference type="Gene3D" id="3.40.50.2000">
    <property type="entry name" value="Glycogen Phosphorylase B"/>
    <property type="match status" value="2"/>
</dbReference>
<reference evidence="6" key="1">
    <citation type="submission" date="2023-05" db="EMBL/GenBank/DDBJ databases">
        <title>Nepenthes gracilis genome sequencing.</title>
        <authorList>
            <person name="Fukushima K."/>
        </authorList>
    </citation>
    <scope>NUCLEOTIDE SEQUENCE</scope>
    <source>
        <strain evidence="6">SING2019-196</strain>
    </source>
</reference>
<dbReference type="InterPro" id="IPR002213">
    <property type="entry name" value="UDP_glucos_trans"/>
</dbReference>
<sequence>MADEIFVVTSSGSGHLFPSIELCHHISSRNYITTLVLPSSLSSSVPSSFLQNPLLRLAAITAAPIFRGPDSDASRQQAVLELEAHLSKRLAGRPDPSSSRLLCAVVDFQMAWTKHVFWKFNVPVVGFFSFGACAAAMEHAAWKARVADMMPGETRALQGLPEEMSLSYLELQLLPRGGAGGGGPKLGNQPPWVPAIEGASGLMFNTCDDLERPFLEYMSKEMGMPVWAIGPLLPQRYWAASASASLLRDGEVRHHSRASSIADDDLIQWLDSKPRGSVLYVSFGSVVVPTLEEHQQLASALAECTRPFIWVMQTGSNQGLDTTIFRNSNRALLINGWAPQLLILSHPSLGGFLSHCGWNSTLEAIGLGVPILGWPIRGDQHLTAKLAASWLKIGHLACKNGSGVMTRKEDLIEKIEILMSDIDVRRRAMELRSKFENGFPKSSKVAFDLFEDFINQR</sequence>
<protein>
    <recommendedName>
        <fullName evidence="5">Glycosyltransferase</fullName>
        <ecNumber evidence="5">2.4.1.-</ecNumber>
    </recommendedName>
</protein>
<keyword evidence="7" id="KW-1185">Reference proteome</keyword>
<dbReference type="CDD" id="cd03784">
    <property type="entry name" value="GT1_Gtf-like"/>
    <property type="match status" value="1"/>
</dbReference>
<dbReference type="PANTHER" id="PTHR48047:SF197">
    <property type="entry name" value="SCOPOLETIN GLUCOSYLTRANSFERASE-LIKE"/>
    <property type="match status" value="1"/>
</dbReference>
<comment type="similarity">
    <text evidence="1 4">Belongs to the UDP-glycosyltransferase family.</text>
</comment>
<comment type="caution">
    <text evidence="6">The sequence shown here is derived from an EMBL/GenBank/DDBJ whole genome shotgun (WGS) entry which is preliminary data.</text>
</comment>
<evidence type="ECO:0000313" key="7">
    <source>
        <dbReference type="Proteomes" id="UP001279734"/>
    </source>
</evidence>
<comment type="catalytic activity">
    <reaction evidence="3">
        <text>a 3'-hydro-2'-hydroxy-beta-oxodihydrochalcone + UDP-alpha-D-glucose = a 3'-(beta-D-glucopyranosyl)-2'-hydroxy-beta-oxodihydrochalcone + UDP + H(+)</text>
        <dbReference type="Rhea" id="RHEA:51504"/>
        <dbReference type="ChEBI" id="CHEBI:15378"/>
        <dbReference type="ChEBI" id="CHEBI:58223"/>
        <dbReference type="ChEBI" id="CHEBI:58885"/>
        <dbReference type="ChEBI" id="CHEBI:142482"/>
        <dbReference type="ChEBI" id="CHEBI:142483"/>
        <dbReference type="EC" id="2.4.1.360"/>
    </reaction>
    <physiologicalReaction direction="left-to-right" evidence="3">
        <dbReference type="Rhea" id="RHEA:51505"/>
    </physiologicalReaction>
</comment>
<dbReference type="PANTHER" id="PTHR48047">
    <property type="entry name" value="GLYCOSYLTRANSFERASE"/>
    <property type="match status" value="1"/>
</dbReference>